<dbReference type="Proteomes" id="UP000735302">
    <property type="component" value="Unassembled WGS sequence"/>
</dbReference>
<organism evidence="1 2">
    <name type="scientific">Plakobranchus ocellatus</name>
    <dbReference type="NCBI Taxonomy" id="259542"/>
    <lineage>
        <taxon>Eukaryota</taxon>
        <taxon>Metazoa</taxon>
        <taxon>Spiralia</taxon>
        <taxon>Lophotrochozoa</taxon>
        <taxon>Mollusca</taxon>
        <taxon>Gastropoda</taxon>
        <taxon>Heterobranchia</taxon>
        <taxon>Euthyneura</taxon>
        <taxon>Panpulmonata</taxon>
        <taxon>Sacoglossa</taxon>
        <taxon>Placobranchoidea</taxon>
        <taxon>Plakobranchidae</taxon>
        <taxon>Plakobranchus</taxon>
    </lineage>
</organism>
<sequence length="75" mass="8554">MKPQHSRFGDKLKFYLIPPHPALGLWMSQALSPRQSHLPLIPSGRMKRRHLIKLSLSLLTGKLPRHAPLLLNFAV</sequence>
<dbReference type="AlphaFoldDB" id="A0AAV3Y5T2"/>
<keyword evidence="2" id="KW-1185">Reference proteome</keyword>
<protein>
    <submittedName>
        <fullName evidence="1">Uncharacterized protein</fullName>
    </submittedName>
</protein>
<evidence type="ECO:0000313" key="2">
    <source>
        <dbReference type="Proteomes" id="UP000735302"/>
    </source>
</evidence>
<name>A0AAV3Y5T2_9GAST</name>
<reference evidence="1 2" key="1">
    <citation type="journal article" date="2021" name="Elife">
        <title>Chloroplast acquisition without the gene transfer in kleptoplastic sea slugs, Plakobranchus ocellatus.</title>
        <authorList>
            <person name="Maeda T."/>
            <person name="Takahashi S."/>
            <person name="Yoshida T."/>
            <person name="Shimamura S."/>
            <person name="Takaki Y."/>
            <person name="Nagai Y."/>
            <person name="Toyoda A."/>
            <person name="Suzuki Y."/>
            <person name="Arimoto A."/>
            <person name="Ishii H."/>
            <person name="Satoh N."/>
            <person name="Nishiyama T."/>
            <person name="Hasebe M."/>
            <person name="Maruyama T."/>
            <person name="Minagawa J."/>
            <person name="Obokata J."/>
            <person name="Shigenobu S."/>
        </authorList>
    </citation>
    <scope>NUCLEOTIDE SEQUENCE [LARGE SCALE GENOMIC DNA]</scope>
</reference>
<gene>
    <name evidence="1" type="ORF">PoB_000429300</name>
</gene>
<dbReference type="EMBL" id="BLXT01000501">
    <property type="protein sequence ID" value="GFN77787.1"/>
    <property type="molecule type" value="Genomic_DNA"/>
</dbReference>
<proteinExistence type="predicted"/>
<evidence type="ECO:0000313" key="1">
    <source>
        <dbReference type="EMBL" id="GFN77787.1"/>
    </source>
</evidence>
<accession>A0AAV3Y5T2</accession>
<comment type="caution">
    <text evidence="1">The sequence shown here is derived from an EMBL/GenBank/DDBJ whole genome shotgun (WGS) entry which is preliminary data.</text>
</comment>